<evidence type="ECO:0000256" key="3">
    <source>
        <dbReference type="SAM" id="MobiDB-lite"/>
    </source>
</evidence>
<feature type="compositionally biased region" description="Basic and acidic residues" evidence="3">
    <location>
        <begin position="225"/>
        <end position="234"/>
    </location>
</feature>
<dbReference type="InterPro" id="IPR000792">
    <property type="entry name" value="Tscrpt_reg_LuxR_C"/>
</dbReference>
<dbReference type="RefSeq" id="WP_076148590.1">
    <property type="nucleotide sequence ID" value="NZ_LWLN01000002.1"/>
</dbReference>
<feature type="region of interest" description="Disordered" evidence="3">
    <location>
        <begin position="211"/>
        <end position="234"/>
    </location>
</feature>
<accession>A0A1S8ARP1</accession>
<dbReference type="SUPFAM" id="SSF88659">
    <property type="entry name" value="Sigma3 and sigma4 domains of RNA polymerase sigma factors"/>
    <property type="match status" value="1"/>
</dbReference>
<dbReference type="PANTHER" id="PTHR34236:SF1">
    <property type="entry name" value="DIMETHYL SULFOXIDE REDUCTASE TRANSCRIPTIONAL ACTIVATOR"/>
    <property type="match status" value="1"/>
</dbReference>
<dbReference type="CDD" id="cd00130">
    <property type="entry name" value="PAS"/>
    <property type="match status" value="1"/>
</dbReference>
<dbReference type="PROSITE" id="PS00622">
    <property type="entry name" value="HTH_LUXR_1"/>
    <property type="match status" value="1"/>
</dbReference>
<dbReference type="InterPro" id="IPR007050">
    <property type="entry name" value="HTH_bacterioopsin"/>
</dbReference>
<sequence length="549" mass="58755">MTDRSDDETAAGGSDSDTMDDRLRRAPIGIIETTADGHVVDVNDAAATVLETDPSALRGTAIGESFPKSAVGTLREAFDGSSPTPASFEEYYPLIDRWLAVDVHVDGGALVYVRDRTPRKELEQTVDRVDQRLDRIQRINSLVATVLQQVIGTSDRSDIARTVCEQLGGTDLYRFAWVGDRSFSEERLRVLAAAGDAADLRERIDESLEDERTVPGQAAVASGETQRHERIAEDDTVPRGIRRAAFGHGLQSCLAIPLAYQGTVYGVVTVYSGREDGFSDQERVALETLGSLAGFAIKAGQQEDLLVADTGTEVTVEVRDETVPFVDAAREADRVLSVEGAVPRGDGAVVCYLTADGPIEGVDDVLTDRAAVADVRQIRAETEPLLQATVTGDTPVTALAAWGATIEGGEYGAESARLVAEVPSDGDVRRLLEAVDAVVSETQLVAKRETTRTPGSTGGFQETLDERLTDRQRTVLRTAHLSDYFTSPRGSSSAEVAETLDIAGSTMLYHLRRAEQKLVEAFFDADSAANAGTSETGIDEGGPSTTDGT</sequence>
<dbReference type="STRING" id="301967.A6E15_17920"/>
<dbReference type="InterPro" id="IPR035965">
    <property type="entry name" value="PAS-like_dom_sf"/>
</dbReference>
<dbReference type="AlphaFoldDB" id="A0A1S8ARP1"/>
<feature type="domain" description="HTH luxR-type" evidence="4">
    <location>
        <begin position="490"/>
        <end position="517"/>
    </location>
</feature>
<dbReference type="Proteomes" id="UP000189370">
    <property type="component" value="Unassembled WGS sequence"/>
</dbReference>
<protein>
    <submittedName>
        <fullName evidence="5">Bacterio-opsin activator</fullName>
    </submittedName>
</protein>
<evidence type="ECO:0000313" key="6">
    <source>
        <dbReference type="Proteomes" id="UP000189370"/>
    </source>
</evidence>
<keyword evidence="2" id="KW-0804">Transcription</keyword>
<keyword evidence="1" id="KW-0805">Transcription regulation</keyword>
<dbReference type="InterPro" id="IPR036388">
    <property type="entry name" value="WH-like_DNA-bd_sf"/>
</dbReference>
<evidence type="ECO:0000256" key="2">
    <source>
        <dbReference type="ARBA" id="ARBA00023163"/>
    </source>
</evidence>
<evidence type="ECO:0000313" key="5">
    <source>
        <dbReference type="EMBL" id="OLZ39276.1"/>
    </source>
</evidence>
<dbReference type="Gene3D" id="3.30.450.40">
    <property type="match status" value="1"/>
</dbReference>
<dbReference type="Gene3D" id="1.10.10.10">
    <property type="entry name" value="Winged helix-like DNA-binding domain superfamily/Winged helix DNA-binding domain"/>
    <property type="match status" value="1"/>
</dbReference>
<dbReference type="EMBL" id="LWLN01000002">
    <property type="protein sequence ID" value="OLZ39276.1"/>
    <property type="molecule type" value="Genomic_DNA"/>
</dbReference>
<comment type="caution">
    <text evidence="5">The sequence shown here is derived from an EMBL/GenBank/DDBJ whole genome shotgun (WGS) entry which is preliminary data.</text>
</comment>
<dbReference type="PANTHER" id="PTHR34236">
    <property type="entry name" value="DIMETHYL SULFOXIDE REDUCTASE TRANSCRIPTIONAL ACTIVATOR"/>
    <property type="match status" value="1"/>
</dbReference>
<dbReference type="InterPro" id="IPR000014">
    <property type="entry name" value="PAS"/>
</dbReference>
<dbReference type="Gene3D" id="3.30.450.20">
    <property type="entry name" value="PAS domain"/>
    <property type="match status" value="1"/>
</dbReference>
<proteinExistence type="predicted"/>
<dbReference type="SMART" id="SM00065">
    <property type="entry name" value="GAF"/>
    <property type="match status" value="1"/>
</dbReference>
<dbReference type="InterPro" id="IPR003018">
    <property type="entry name" value="GAF"/>
</dbReference>
<dbReference type="InterPro" id="IPR029016">
    <property type="entry name" value="GAF-like_dom_sf"/>
</dbReference>
<dbReference type="Pfam" id="PF04967">
    <property type="entry name" value="HTH_10"/>
    <property type="match status" value="1"/>
</dbReference>
<dbReference type="Pfam" id="PF13185">
    <property type="entry name" value="GAF_2"/>
    <property type="match status" value="1"/>
</dbReference>
<dbReference type="GO" id="GO:0006355">
    <property type="term" value="P:regulation of DNA-templated transcription"/>
    <property type="evidence" value="ECO:0007669"/>
    <property type="project" value="InterPro"/>
</dbReference>
<gene>
    <name evidence="5" type="ORF">A6E15_17920</name>
</gene>
<feature type="region of interest" description="Disordered" evidence="3">
    <location>
        <begin position="1"/>
        <end position="22"/>
    </location>
</feature>
<dbReference type="InterPro" id="IPR013324">
    <property type="entry name" value="RNA_pol_sigma_r3/r4-like"/>
</dbReference>
<dbReference type="Pfam" id="PF15915">
    <property type="entry name" value="BAT"/>
    <property type="match status" value="1"/>
</dbReference>
<evidence type="ECO:0000259" key="4">
    <source>
        <dbReference type="PROSITE" id="PS00622"/>
    </source>
</evidence>
<dbReference type="OrthoDB" id="106505at2157"/>
<keyword evidence="6" id="KW-1185">Reference proteome</keyword>
<feature type="region of interest" description="Disordered" evidence="3">
    <location>
        <begin position="530"/>
        <end position="549"/>
    </location>
</feature>
<dbReference type="SUPFAM" id="SSF55785">
    <property type="entry name" value="PYP-like sensor domain (PAS domain)"/>
    <property type="match status" value="1"/>
</dbReference>
<dbReference type="SUPFAM" id="SSF55781">
    <property type="entry name" value="GAF domain-like"/>
    <property type="match status" value="1"/>
</dbReference>
<organism evidence="5 6">
    <name type="scientific">Natrinema saccharevitans</name>
    <dbReference type="NCBI Taxonomy" id="301967"/>
    <lineage>
        <taxon>Archaea</taxon>
        <taxon>Methanobacteriati</taxon>
        <taxon>Methanobacteriota</taxon>
        <taxon>Stenosarchaea group</taxon>
        <taxon>Halobacteria</taxon>
        <taxon>Halobacteriales</taxon>
        <taxon>Natrialbaceae</taxon>
        <taxon>Natrinema</taxon>
    </lineage>
</organism>
<evidence type="ECO:0000256" key="1">
    <source>
        <dbReference type="ARBA" id="ARBA00023015"/>
    </source>
</evidence>
<dbReference type="InterPro" id="IPR031803">
    <property type="entry name" value="BAT_GAF/HTH-assoc"/>
</dbReference>
<name>A0A1S8ARP1_9EURY</name>
<reference evidence="6" key="1">
    <citation type="submission" date="2016-04" db="EMBL/GenBank/DDBJ databases">
        <authorList>
            <person name="Chen S.-C."/>
            <person name="Lai M.-C."/>
        </authorList>
    </citation>
    <scope>NUCLEOTIDE SEQUENCE [LARGE SCALE GENOMIC DNA]</scope>
    <source>
        <strain evidence="6">AB14</strain>
    </source>
</reference>